<evidence type="ECO:0000259" key="3">
    <source>
        <dbReference type="Pfam" id="PF05567"/>
    </source>
</evidence>
<sequence>DDFTSTTTKAQNTVLWEFGDGDDPNIGYSFSKPTIVLLNNGEWAAIVGNGYENSGSGEAELVVLYLEGGIDGSWTEGTDYLRITTGSGSSADPNGLSTPAIVDLDGDGVADRAYAGSIKGELWAFDLSSDSAADWKVAGGGDPLFPAVNDAGDSQPITIQPEVIRHPSISDADEPNVMVLFGTGQYLVDSDKTNTDTQSFYGVWDQSQLNLDRADLKEQVFLAGTDSDLRVIEDDAVDYAGTGGSVEYGWYIDLDAGERVTSEILVRGEMVYFNTQIPDDRPCAFGGTGWLMA</sequence>
<keyword evidence="1" id="KW-0479">Metal-binding</keyword>
<evidence type="ECO:0000313" key="4">
    <source>
        <dbReference type="EMBL" id="SVD33319.1"/>
    </source>
</evidence>
<dbReference type="AlphaFoldDB" id="A0A382UGE0"/>
<keyword evidence="2" id="KW-0106">Calcium</keyword>
<accession>A0A382UGE0</accession>
<organism evidence="4">
    <name type="scientific">marine metagenome</name>
    <dbReference type="NCBI Taxonomy" id="408172"/>
    <lineage>
        <taxon>unclassified sequences</taxon>
        <taxon>metagenomes</taxon>
        <taxon>ecological metagenomes</taxon>
    </lineage>
</organism>
<evidence type="ECO:0000256" key="1">
    <source>
        <dbReference type="ARBA" id="ARBA00022723"/>
    </source>
</evidence>
<evidence type="ECO:0000256" key="2">
    <source>
        <dbReference type="ARBA" id="ARBA00022837"/>
    </source>
</evidence>
<proteinExistence type="predicted"/>
<reference evidence="4" key="1">
    <citation type="submission" date="2018-05" db="EMBL/GenBank/DDBJ databases">
        <authorList>
            <person name="Lanie J.A."/>
            <person name="Ng W.-L."/>
            <person name="Kazmierczak K.M."/>
            <person name="Andrzejewski T.M."/>
            <person name="Davidsen T.M."/>
            <person name="Wayne K.J."/>
            <person name="Tettelin H."/>
            <person name="Glass J.I."/>
            <person name="Rusch D."/>
            <person name="Podicherti R."/>
            <person name="Tsui H.-C.T."/>
            <person name="Winkler M.E."/>
        </authorList>
    </citation>
    <scope>NUCLEOTIDE SEQUENCE</scope>
</reference>
<dbReference type="Pfam" id="PF05567">
    <property type="entry name" value="T4P_PilY1"/>
    <property type="match status" value="1"/>
</dbReference>
<feature type="non-terminal residue" evidence="4">
    <location>
        <position position="1"/>
    </location>
</feature>
<protein>
    <recommendedName>
        <fullName evidence="3">PilY1 beta-propeller domain-containing protein</fullName>
    </recommendedName>
</protein>
<gene>
    <name evidence="4" type="ORF">METZ01_LOCUS386173</name>
</gene>
<name>A0A382UGE0_9ZZZZ</name>
<dbReference type="InterPro" id="IPR008707">
    <property type="entry name" value="B-propeller_PilY1"/>
</dbReference>
<dbReference type="GO" id="GO:0046872">
    <property type="term" value="F:metal ion binding"/>
    <property type="evidence" value="ECO:0007669"/>
    <property type="project" value="UniProtKB-KW"/>
</dbReference>
<feature type="non-terminal residue" evidence="4">
    <location>
        <position position="293"/>
    </location>
</feature>
<feature type="domain" description="PilY1 beta-propeller" evidence="3">
    <location>
        <begin position="25"/>
        <end position="208"/>
    </location>
</feature>
<dbReference type="EMBL" id="UINC01144047">
    <property type="protein sequence ID" value="SVD33319.1"/>
    <property type="molecule type" value="Genomic_DNA"/>
</dbReference>